<feature type="region of interest" description="Disordered" evidence="5">
    <location>
        <begin position="791"/>
        <end position="841"/>
    </location>
</feature>
<sequence length="1162" mass="121951">MRLHRLEITAFGPFAGHQRIDFDDLNAAGLFLLHGPTGAGKTSVLDAICFALYGRVPGSRGAGARYRSDHAASGVKSEVVCEFTVSGRRLEIARSPEWQRPKKRGTGFTREQAHVVVRERFADGWVGLTHRMDEAGEVIGRLVGLGPDQFTKLIMLPQGEFAAFLRASAEERRPLLQKLFGTDRFASVENWLGERRRESAGSVSAARAETARLYARACEAHGVVGGSLAGADPDLGDTEAVAALVRGWATEAATGLRAAHAAVRRAETAHEKARSGHDAATERLRLRDRRRELTAERDLLVARSGDHDERRARLQAAGHAPVLLPLLAELDAASAEVETAEFRVETARSTAEALHGPLGETATVSAQIAELRTELGALTSLLSSELELRRLDKQVVTTHEQVAAAETEREQAEQAGLDLGRRVQKLLDERGEGEVLASSMEDRGHDLDRAKRVASAVLRSQELEEQQTRLEDTLRAVTDVHQAAVAAAQELQARRLAGMAAELAAGLGRGEECPVCGSHEHPRPARHRGGAVTEDEQERAAEREAQTASRREKARQLVEAGRQQLAALAAVSGGADAGTAMADLAEAQERLLEAQRAALRLEDVMAELEGLQASLATAKTRLETATATAAAGREELAALDSRRDDLRTRLDEARGDDADLPTRHARVMAAADALTEYEEAARALVAALARLKRARAAADKASTAAGFASREAAAEAALSDGERAELTEAIADHENRLASVGALLDELARDEQAALEPPKRRAPRKPRKKKGAGDQPMLELWAEAAVVALSPGSEQDSGDSEDGSDAGSDIGSDIGLDEVGDRTTGSAQPTTGAPAEGAPVGSALVGSAPAASAPAASAPAASAPADASPVDASPVDGDSASSGSGAGTSASPAGAAPGTPGATAGGEVIRVRHWQPEPDLDALADELRDAYDKAREAHQAAQERHTLATRAAQALGGLAADLERQALETRPLRESFATLDAVSRCVEGTGADNQLRMRLSSYVLAARLEQVAQAASARLAAMSGGRYELVHTDGPSRGGARSGLGLAVVDGWTGVQRDPATLSGGETFCTSLALALGLADVVQAEAGGAVIETLLVDEGFGSLDQDTLDEVMDVLDGLRSGGRSVGLVSHVADLRDRIPAQVEVVKTRVGSQIRVGAAALAG</sequence>
<protein>
    <recommendedName>
        <fullName evidence="3">Nuclease SbcCD subunit C</fullName>
    </recommendedName>
</protein>
<feature type="region of interest" description="Disordered" evidence="5">
    <location>
        <begin position="515"/>
        <end position="557"/>
    </location>
</feature>
<dbReference type="Proteomes" id="UP001235712">
    <property type="component" value="Unassembled WGS sequence"/>
</dbReference>
<dbReference type="Pfam" id="PF13476">
    <property type="entry name" value="AAA_23"/>
    <property type="match status" value="1"/>
</dbReference>
<dbReference type="EMBL" id="JAUSQZ010000001">
    <property type="protein sequence ID" value="MDP9828533.1"/>
    <property type="molecule type" value="Genomic_DNA"/>
</dbReference>
<dbReference type="PANTHER" id="PTHR32114:SF2">
    <property type="entry name" value="ABC TRANSPORTER ABCH.3"/>
    <property type="match status" value="1"/>
</dbReference>
<organism evidence="7 8">
    <name type="scientific">Kineosporia succinea</name>
    <dbReference type="NCBI Taxonomy" id="84632"/>
    <lineage>
        <taxon>Bacteria</taxon>
        <taxon>Bacillati</taxon>
        <taxon>Actinomycetota</taxon>
        <taxon>Actinomycetes</taxon>
        <taxon>Kineosporiales</taxon>
        <taxon>Kineosporiaceae</taxon>
        <taxon>Kineosporia</taxon>
    </lineage>
</organism>
<reference evidence="7 8" key="1">
    <citation type="submission" date="2023-07" db="EMBL/GenBank/DDBJ databases">
        <title>Sequencing the genomes of 1000 actinobacteria strains.</title>
        <authorList>
            <person name="Klenk H.-P."/>
        </authorList>
    </citation>
    <scope>NUCLEOTIDE SEQUENCE [LARGE SCALE GENOMIC DNA]</scope>
    <source>
        <strain evidence="7 8">DSM 44388</strain>
    </source>
</reference>
<evidence type="ECO:0000256" key="2">
    <source>
        <dbReference type="ARBA" id="ARBA00011322"/>
    </source>
</evidence>
<dbReference type="InterPro" id="IPR027417">
    <property type="entry name" value="P-loop_NTPase"/>
</dbReference>
<dbReference type="Gene3D" id="3.40.50.300">
    <property type="entry name" value="P-loop containing nucleotide triphosphate hydrolases"/>
    <property type="match status" value="2"/>
</dbReference>
<evidence type="ECO:0000256" key="3">
    <source>
        <dbReference type="ARBA" id="ARBA00013368"/>
    </source>
</evidence>
<feature type="compositionally biased region" description="Low complexity" evidence="5">
    <location>
        <begin position="805"/>
        <end position="814"/>
    </location>
</feature>
<accession>A0ABT9P786</accession>
<proteinExistence type="inferred from homology"/>
<feature type="region of interest" description="Disordered" evidence="5">
    <location>
        <begin position="860"/>
        <end position="904"/>
    </location>
</feature>
<evidence type="ECO:0000313" key="7">
    <source>
        <dbReference type="EMBL" id="MDP9828533.1"/>
    </source>
</evidence>
<dbReference type="RefSeq" id="WP_307245806.1">
    <property type="nucleotide sequence ID" value="NZ_JAUSQZ010000001.1"/>
</dbReference>
<dbReference type="PANTHER" id="PTHR32114">
    <property type="entry name" value="ABC TRANSPORTER ABCH.3"/>
    <property type="match status" value="1"/>
</dbReference>
<dbReference type="SUPFAM" id="SSF52540">
    <property type="entry name" value="P-loop containing nucleoside triphosphate hydrolases"/>
    <property type="match status" value="1"/>
</dbReference>
<evidence type="ECO:0000256" key="4">
    <source>
        <dbReference type="SAM" id="Coils"/>
    </source>
</evidence>
<comment type="similarity">
    <text evidence="1">Belongs to the SMC family. SbcC subfamily.</text>
</comment>
<gene>
    <name evidence="7" type="ORF">J2S57_004282</name>
</gene>
<evidence type="ECO:0000313" key="8">
    <source>
        <dbReference type="Proteomes" id="UP001235712"/>
    </source>
</evidence>
<dbReference type="Pfam" id="PF13558">
    <property type="entry name" value="SbcC_Walker_B"/>
    <property type="match status" value="1"/>
</dbReference>
<feature type="compositionally biased region" description="Basic and acidic residues" evidence="5">
    <location>
        <begin position="538"/>
        <end position="556"/>
    </location>
</feature>
<feature type="domain" description="Rad50/SbcC-type AAA" evidence="6">
    <location>
        <begin position="5"/>
        <end position="180"/>
    </location>
</feature>
<dbReference type="GO" id="GO:0004527">
    <property type="term" value="F:exonuclease activity"/>
    <property type="evidence" value="ECO:0007669"/>
    <property type="project" value="UniProtKB-KW"/>
</dbReference>
<evidence type="ECO:0000256" key="5">
    <source>
        <dbReference type="SAM" id="MobiDB-lite"/>
    </source>
</evidence>
<comment type="subunit">
    <text evidence="2">Heterodimer of SbcC and SbcD.</text>
</comment>
<dbReference type="InterPro" id="IPR038729">
    <property type="entry name" value="Rad50/SbcC_AAA"/>
</dbReference>
<feature type="coiled-coil region" evidence="4">
    <location>
        <begin position="577"/>
        <end position="697"/>
    </location>
</feature>
<keyword evidence="8" id="KW-1185">Reference proteome</keyword>
<keyword evidence="7" id="KW-0378">Hydrolase</keyword>
<evidence type="ECO:0000256" key="1">
    <source>
        <dbReference type="ARBA" id="ARBA00006930"/>
    </source>
</evidence>
<keyword evidence="7" id="KW-0269">Exonuclease</keyword>
<evidence type="ECO:0000259" key="6">
    <source>
        <dbReference type="Pfam" id="PF13476"/>
    </source>
</evidence>
<name>A0ABT9P786_9ACTN</name>
<keyword evidence="4" id="KW-0175">Coiled coil</keyword>
<keyword evidence="7" id="KW-0540">Nuclease</keyword>
<feature type="compositionally biased region" description="Basic residues" evidence="5">
    <location>
        <begin position="760"/>
        <end position="770"/>
    </location>
</feature>
<feature type="region of interest" description="Disordered" evidence="5">
    <location>
        <begin position="750"/>
        <end position="777"/>
    </location>
</feature>
<feature type="coiled-coil region" evidence="4">
    <location>
        <begin position="388"/>
        <end position="415"/>
    </location>
</feature>
<comment type="caution">
    <text evidence="7">The sequence shown here is derived from an EMBL/GenBank/DDBJ whole genome shotgun (WGS) entry which is preliminary data.</text>
</comment>